<sequence>MPVTERAADDATSSVCPPSHQMTYTVHVKGSRQARRKLQEAGIATEGMVEVVVIHGWVVKVVESTMCQCVI</sequence>
<organism evidence="1 2">
    <name type="scientific">Petrolisthes manimaculis</name>
    <dbReference type="NCBI Taxonomy" id="1843537"/>
    <lineage>
        <taxon>Eukaryota</taxon>
        <taxon>Metazoa</taxon>
        <taxon>Ecdysozoa</taxon>
        <taxon>Arthropoda</taxon>
        <taxon>Crustacea</taxon>
        <taxon>Multicrustacea</taxon>
        <taxon>Malacostraca</taxon>
        <taxon>Eumalacostraca</taxon>
        <taxon>Eucarida</taxon>
        <taxon>Decapoda</taxon>
        <taxon>Pleocyemata</taxon>
        <taxon>Anomura</taxon>
        <taxon>Galatheoidea</taxon>
        <taxon>Porcellanidae</taxon>
        <taxon>Petrolisthes</taxon>
    </lineage>
</organism>
<protein>
    <submittedName>
        <fullName evidence="1">Uncharacterized protein</fullName>
    </submittedName>
</protein>
<reference evidence="1" key="1">
    <citation type="submission" date="2023-11" db="EMBL/GenBank/DDBJ databases">
        <title>Genome assemblies of two species of porcelain crab, Petrolisthes cinctipes and Petrolisthes manimaculis (Anomura: Porcellanidae).</title>
        <authorList>
            <person name="Angst P."/>
        </authorList>
    </citation>
    <scope>NUCLEOTIDE SEQUENCE</scope>
    <source>
        <strain evidence="1">PB745_02</strain>
        <tissue evidence="1">Gill</tissue>
    </source>
</reference>
<comment type="caution">
    <text evidence="1">The sequence shown here is derived from an EMBL/GenBank/DDBJ whole genome shotgun (WGS) entry which is preliminary data.</text>
</comment>
<accession>A0AAE1P6N5</accession>
<dbReference type="AlphaFoldDB" id="A0AAE1P6N5"/>
<dbReference type="EMBL" id="JAWZYT010002838">
    <property type="protein sequence ID" value="KAK4301721.1"/>
    <property type="molecule type" value="Genomic_DNA"/>
</dbReference>
<keyword evidence="2" id="KW-1185">Reference proteome</keyword>
<name>A0AAE1P6N5_9EUCA</name>
<dbReference type="Proteomes" id="UP001292094">
    <property type="component" value="Unassembled WGS sequence"/>
</dbReference>
<gene>
    <name evidence="1" type="ORF">Pmani_026152</name>
</gene>
<evidence type="ECO:0000313" key="1">
    <source>
        <dbReference type="EMBL" id="KAK4301721.1"/>
    </source>
</evidence>
<evidence type="ECO:0000313" key="2">
    <source>
        <dbReference type="Proteomes" id="UP001292094"/>
    </source>
</evidence>
<proteinExistence type="predicted"/>